<feature type="chain" id="PRO_5047339063" evidence="1">
    <location>
        <begin position="21"/>
        <end position="235"/>
    </location>
</feature>
<accession>A0ABU9ED03</accession>
<dbReference type="Pfam" id="PF03783">
    <property type="entry name" value="CsgG"/>
    <property type="match status" value="1"/>
</dbReference>
<evidence type="ECO:0000313" key="2">
    <source>
        <dbReference type="EMBL" id="MEK9501968.1"/>
    </source>
</evidence>
<protein>
    <submittedName>
        <fullName evidence="2">CsgG/HfaB family protein</fullName>
    </submittedName>
</protein>
<evidence type="ECO:0000256" key="1">
    <source>
        <dbReference type="SAM" id="SignalP"/>
    </source>
</evidence>
<keyword evidence="3" id="KW-1185">Reference proteome</keyword>
<keyword evidence="1" id="KW-0732">Signal</keyword>
<dbReference type="Proteomes" id="UP001484239">
    <property type="component" value="Unassembled WGS sequence"/>
</dbReference>
<dbReference type="EMBL" id="JBBHLI010000008">
    <property type="protein sequence ID" value="MEK9501968.1"/>
    <property type="molecule type" value="Genomic_DNA"/>
</dbReference>
<dbReference type="RefSeq" id="WP_405280786.1">
    <property type="nucleotide sequence ID" value="NZ_CP144380.1"/>
</dbReference>
<feature type="signal peptide" evidence="1">
    <location>
        <begin position="1"/>
        <end position="20"/>
    </location>
</feature>
<name>A0ABU9ED03_9BACT</name>
<organism evidence="2 3">
    <name type="scientific">Gaopeijia maritima</name>
    <dbReference type="NCBI Taxonomy" id="3119007"/>
    <lineage>
        <taxon>Bacteria</taxon>
        <taxon>Pseudomonadati</taxon>
        <taxon>Gemmatimonadota</taxon>
        <taxon>Longimicrobiia</taxon>
        <taxon>Gaopeijiales</taxon>
        <taxon>Gaopeijiaceae</taxon>
        <taxon>Gaopeijia</taxon>
    </lineage>
</organism>
<dbReference type="InterPro" id="IPR011990">
    <property type="entry name" value="TPR-like_helical_dom_sf"/>
</dbReference>
<gene>
    <name evidence="2" type="ORF">WI372_13325</name>
</gene>
<dbReference type="SUPFAM" id="SSF48452">
    <property type="entry name" value="TPR-like"/>
    <property type="match status" value="1"/>
</dbReference>
<evidence type="ECO:0000313" key="3">
    <source>
        <dbReference type="Proteomes" id="UP001484239"/>
    </source>
</evidence>
<comment type="caution">
    <text evidence="2">The sequence shown here is derived from an EMBL/GenBank/DDBJ whole genome shotgun (WGS) entry which is preliminary data.</text>
</comment>
<proteinExistence type="predicted"/>
<dbReference type="Gene3D" id="3.40.50.10610">
    <property type="entry name" value="ABC-type transport auxiliary lipoprotein component"/>
    <property type="match status" value="1"/>
</dbReference>
<dbReference type="InterPro" id="IPR005534">
    <property type="entry name" value="Curli_assmbl/transp-comp_CsgG"/>
</dbReference>
<sequence length="235" mass="26175">MRSRSAIFVFVALAVLPAFLAAQDAADTRPGIAVMRFDNAGSHGDEAEAENFEALEVGLQDMLISELSQNSQLRLVERGALQELIREQELGTEGRVEAATAAEIGRLVGARYMILGSFVDVFEQVRMDARVVDVETGELLRARGVQDRREQIYGIVVELSQAITEDLDLPELPEAVQEERREREIPSEAVTLYSRALVFQDAGRTDQARELLQRVTSDFPEFVEAREKLEQLPTG</sequence>
<reference evidence="2 3" key="1">
    <citation type="submission" date="2024-02" db="EMBL/GenBank/DDBJ databases">
        <title>A novel Gemmatimonadota bacterium.</title>
        <authorList>
            <person name="Du Z.-J."/>
            <person name="Ye Y.-Q."/>
        </authorList>
    </citation>
    <scope>NUCLEOTIDE SEQUENCE [LARGE SCALE GENOMIC DNA]</scope>
    <source>
        <strain evidence="2 3">DH-20</strain>
    </source>
</reference>